<dbReference type="CDD" id="cd00130">
    <property type="entry name" value="PAS"/>
    <property type="match status" value="1"/>
</dbReference>
<feature type="compositionally biased region" description="Low complexity" evidence="1">
    <location>
        <begin position="472"/>
        <end position="483"/>
    </location>
</feature>
<dbReference type="InterPro" id="IPR013656">
    <property type="entry name" value="PAS_4"/>
</dbReference>
<dbReference type="Pfam" id="PF08448">
    <property type="entry name" value="PAS_4"/>
    <property type="match status" value="1"/>
</dbReference>
<feature type="region of interest" description="Disordered" evidence="1">
    <location>
        <begin position="266"/>
        <end position="327"/>
    </location>
</feature>
<reference evidence="4" key="1">
    <citation type="submission" date="2015-11" db="EMBL/GenBank/DDBJ databases">
        <authorList>
            <person name="Varghese N."/>
        </authorList>
    </citation>
    <scope>NUCLEOTIDE SEQUENCE [LARGE SCALE GENOMIC DNA]</scope>
    <source>
        <strain evidence="4">DSM 45899</strain>
    </source>
</reference>
<accession>A0A0S4QWK7</accession>
<evidence type="ECO:0000313" key="4">
    <source>
        <dbReference type="Proteomes" id="UP000198802"/>
    </source>
</evidence>
<feature type="compositionally biased region" description="Basic and acidic residues" evidence="1">
    <location>
        <begin position="227"/>
        <end position="238"/>
    </location>
</feature>
<dbReference type="NCBIfam" id="TIGR00229">
    <property type="entry name" value="sensory_box"/>
    <property type="match status" value="1"/>
</dbReference>
<name>A0A0S4QWK7_9ACTN</name>
<feature type="compositionally biased region" description="Basic and acidic residues" evidence="1">
    <location>
        <begin position="296"/>
        <end position="314"/>
    </location>
</feature>
<dbReference type="EMBL" id="FAOZ01000034">
    <property type="protein sequence ID" value="CUU60001.1"/>
    <property type="molecule type" value="Genomic_DNA"/>
</dbReference>
<feature type="region of interest" description="Disordered" evidence="1">
    <location>
        <begin position="190"/>
        <end position="238"/>
    </location>
</feature>
<feature type="domain" description="PAS" evidence="2">
    <location>
        <begin position="16"/>
        <end position="86"/>
    </location>
</feature>
<protein>
    <submittedName>
        <fullName evidence="3">PAS domain S-box-containing protein</fullName>
    </submittedName>
</protein>
<organism evidence="3 4">
    <name type="scientific">Parafrankia irregularis</name>
    <dbReference type="NCBI Taxonomy" id="795642"/>
    <lineage>
        <taxon>Bacteria</taxon>
        <taxon>Bacillati</taxon>
        <taxon>Actinomycetota</taxon>
        <taxon>Actinomycetes</taxon>
        <taxon>Frankiales</taxon>
        <taxon>Frankiaceae</taxon>
        <taxon>Parafrankia</taxon>
    </lineage>
</organism>
<dbReference type="PROSITE" id="PS50112">
    <property type="entry name" value="PAS"/>
    <property type="match status" value="1"/>
</dbReference>
<dbReference type="InterPro" id="IPR000014">
    <property type="entry name" value="PAS"/>
</dbReference>
<dbReference type="InterPro" id="IPR052155">
    <property type="entry name" value="Biofilm_reg_signaling"/>
</dbReference>
<sequence length="638" mass="67928">MNTHHGAEPSDVFATAWDVFRRIVDNCPVGVFTADVSGRHVFVNRHWSVLTGVPRDKAVGRGWERAVHPEDVRTVTRQWHLLVTEGDELSIPVRLLQPDGTARPAILRAAAVVGENGHRRFAGTLTAVPDRGEADAELPDPNPGARPGQRLGFDLELGDLELGDLELGDLELGNLDPSLWAAELLGPDAAEPAVDQPAGDRGSTQIEWTGETTANDRAVAGSEPADDDRAADDARPDDLPLDTVELLREELDRFDLATDDLWLLPADDEESAGPGWTVPPPRRPSAGEVDPPAVEPAEHPGRPFSERPLPERSFTETPFDDAGPGEIPFNDIPFDEIPFGKAAFGEIPFGETHVEQASLGDQPGTEPLTGPTRARATGRTAPGPESAGDGNGNFSAGTGGLRPPAPGPGARPLRGGALPPGAEWRAAVTPHGDLGSAHHRTSRSGPAGGSHPLASGPTGSFAPRRGSSLSFGGPMAPGPASGSGHDSCDCAFAEIRRLSDACHERERWLTALMAELPSAVLVADADARVVAVNQTYCDLFDLAESPVDLVGTDCRAQLRPLPGLVEDPAGFASRLDTLLRRRRTMRRETVMFADGRVFERSHIPLAGPNGYHGHVWIYADVTDRRIVEAEIEGLISGL</sequence>
<dbReference type="AlphaFoldDB" id="A0A0S4QWK7"/>
<dbReference type="Pfam" id="PF08447">
    <property type="entry name" value="PAS_3"/>
    <property type="match status" value="1"/>
</dbReference>
<evidence type="ECO:0000313" key="3">
    <source>
        <dbReference type="EMBL" id="CUU60001.1"/>
    </source>
</evidence>
<feature type="compositionally biased region" description="Low complexity" evidence="1">
    <location>
        <begin position="369"/>
        <end position="384"/>
    </location>
</feature>
<keyword evidence="4" id="KW-1185">Reference proteome</keyword>
<dbReference type="SUPFAM" id="SSF55785">
    <property type="entry name" value="PYP-like sensor domain (PAS domain)"/>
    <property type="match status" value="2"/>
</dbReference>
<dbReference type="RefSeq" id="WP_091284491.1">
    <property type="nucleotide sequence ID" value="NZ_FAOZ01000034.1"/>
</dbReference>
<feature type="compositionally biased region" description="Polar residues" evidence="1">
    <location>
        <begin position="202"/>
        <end position="215"/>
    </location>
</feature>
<evidence type="ECO:0000256" key="1">
    <source>
        <dbReference type="SAM" id="MobiDB-lite"/>
    </source>
</evidence>
<evidence type="ECO:0000259" key="2">
    <source>
        <dbReference type="PROSITE" id="PS50112"/>
    </source>
</evidence>
<dbReference type="SMART" id="SM00091">
    <property type="entry name" value="PAS"/>
    <property type="match status" value="2"/>
</dbReference>
<dbReference type="Proteomes" id="UP000198802">
    <property type="component" value="Unassembled WGS sequence"/>
</dbReference>
<dbReference type="PANTHER" id="PTHR44757:SF2">
    <property type="entry name" value="BIOFILM ARCHITECTURE MAINTENANCE PROTEIN MBAA"/>
    <property type="match status" value="1"/>
</dbReference>
<feature type="region of interest" description="Disordered" evidence="1">
    <location>
        <begin position="126"/>
        <end position="151"/>
    </location>
</feature>
<dbReference type="InterPro" id="IPR013655">
    <property type="entry name" value="PAS_fold_3"/>
</dbReference>
<dbReference type="PANTHER" id="PTHR44757">
    <property type="entry name" value="DIGUANYLATE CYCLASE DGCP"/>
    <property type="match status" value="1"/>
</dbReference>
<gene>
    <name evidence="3" type="ORF">Ga0074812_13431</name>
</gene>
<proteinExistence type="predicted"/>
<feature type="region of interest" description="Disordered" evidence="1">
    <location>
        <begin position="357"/>
        <end position="483"/>
    </location>
</feature>
<dbReference type="InterPro" id="IPR035965">
    <property type="entry name" value="PAS-like_dom_sf"/>
</dbReference>
<feature type="compositionally biased region" description="Low complexity" evidence="1">
    <location>
        <begin position="410"/>
        <end position="422"/>
    </location>
</feature>
<dbReference type="Gene3D" id="3.30.450.20">
    <property type="entry name" value="PAS domain"/>
    <property type="match status" value="2"/>
</dbReference>